<dbReference type="EMBL" id="JALJOR010000007">
    <property type="protein sequence ID" value="KAK9814330.1"/>
    <property type="molecule type" value="Genomic_DNA"/>
</dbReference>
<name>A0AAW1PX03_9CHLO</name>
<evidence type="ECO:0000313" key="3">
    <source>
        <dbReference type="Proteomes" id="UP001489004"/>
    </source>
</evidence>
<dbReference type="AlphaFoldDB" id="A0AAW1PX03"/>
<organism evidence="2 3">
    <name type="scientific">[Myrmecia] bisecta</name>
    <dbReference type="NCBI Taxonomy" id="41462"/>
    <lineage>
        <taxon>Eukaryota</taxon>
        <taxon>Viridiplantae</taxon>
        <taxon>Chlorophyta</taxon>
        <taxon>core chlorophytes</taxon>
        <taxon>Trebouxiophyceae</taxon>
        <taxon>Trebouxiales</taxon>
        <taxon>Trebouxiaceae</taxon>
        <taxon>Myrmecia</taxon>
    </lineage>
</organism>
<keyword evidence="1" id="KW-0732">Signal</keyword>
<comment type="caution">
    <text evidence="2">The sequence shown here is derived from an EMBL/GenBank/DDBJ whole genome shotgun (WGS) entry which is preliminary data.</text>
</comment>
<dbReference type="Proteomes" id="UP001489004">
    <property type="component" value="Unassembled WGS sequence"/>
</dbReference>
<evidence type="ECO:0000313" key="2">
    <source>
        <dbReference type="EMBL" id="KAK9814330.1"/>
    </source>
</evidence>
<feature type="chain" id="PRO_5043407775" evidence="1">
    <location>
        <begin position="22"/>
        <end position="672"/>
    </location>
</feature>
<gene>
    <name evidence="2" type="ORF">WJX72_004077</name>
</gene>
<sequence>MVGRTRVGKSFILNLLMLCTAVDDETYKLQQPAAELRFCQLSTVQNLLGEGSREATTLAELRQALLGSVKLHVLPAEYAALVDPAREADSMLDAIKDFGTNGRLGSNLRAALLTSKGSGSAVSNLALSLHHALLIHVEVERFTRQEFQANCRNVLAVINEQEGLSKKEKIQLLRHGWKPADPALAAFDHRMRVLIDLESSPAAAKVWQCYRDGHELPLCAGADQILSSQHELFLGTGASRVVDQCFARDVLEAFNGSPSDAVIDRLNNAGIFTSALDQSVITPRLVLHTSMQLNDALHAQAVAKGYNWLELLRYTDCWRLEGVLFAPAMVTTARGAQALDPRLQEGIKQIREYNQGMSPEAERDLAEVRAAAKEQAMWRKSPADKERVIREMTAPGGIFQQFRSAPRDVEKGIPSAITKFLDLDAFQAAVDDSKTTVMSRLDGWFYSPTSPLIMQAYFAIMKEVHHGRPKAAKALSKHLQSLEEARGAVEKLLEALPPCNEQPDAEEKAISMPQLDKAMEMTELAVKRSSVLRKLSSLRAQERDAQRRRVAAPTKAADAEELTGPGFHQLLQRSVGQAVERDLAELDKQLHKQGLRRLATPDTNDGLFLALSCLVFGEELDVGDAQAAQSVLLLRHAVADVLRDDGRAGLDAMFRAQHDMPVATYIQGLRQF</sequence>
<proteinExistence type="predicted"/>
<evidence type="ECO:0000256" key="1">
    <source>
        <dbReference type="SAM" id="SignalP"/>
    </source>
</evidence>
<protein>
    <submittedName>
        <fullName evidence="2">Uncharacterized protein</fullName>
    </submittedName>
</protein>
<feature type="signal peptide" evidence="1">
    <location>
        <begin position="1"/>
        <end position="21"/>
    </location>
</feature>
<reference evidence="2 3" key="1">
    <citation type="journal article" date="2024" name="Nat. Commun.">
        <title>Phylogenomics reveals the evolutionary origins of lichenization in chlorophyte algae.</title>
        <authorList>
            <person name="Puginier C."/>
            <person name="Libourel C."/>
            <person name="Otte J."/>
            <person name="Skaloud P."/>
            <person name="Haon M."/>
            <person name="Grisel S."/>
            <person name="Petersen M."/>
            <person name="Berrin J.G."/>
            <person name="Delaux P.M."/>
            <person name="Dal Grande F."/>
            <person name="Keller J."/>
        </authorList>
    </citation>
    <scope>NUCLEOTIDE SEQUENCE [LARGE SCALE GENOMIC DNA]</scope>
    <source>
        <strain evidence="2 3">SAG 2043</strain>
    </source>
</reference>
<keyword evidence="3" id="KW-1185">Reference proteome</keyword>
<accession>A0AAW1PX03</accession>